<dbReference type="UniPathway" id="UPA00035">
    <property type="reaction ID" value="UER00042"/>
</dbReference>
<keyword evidence="8 9" id="KW-0413">Isomerase</keyword>
<proteinExistence type="inferred from homology"/>
<dbReference type="InterPro" id="IPR001240">
    <property type="entry name" value="PRAI_dom"/>
</dbReference>
<dbReference type="GO" id="GO:0004640">
    <property type="term" value="F:phosphoribosylanthranilate isomerase activity"/>
    <property type="evidence" value="ECO:0007669"/>
    <property type="project" value="UniProtKB-UniRule"/>
</dbReference>
<sequence length="280" mass="29710">MDDIRVKICGLTRPEDMDAVARAGARYAGLVFFARSPRCVSVAEARALALAAPVGLAKVGLVVDPEDALLDEILEAVPLDMVQLHGRESVARVAEIRARYGLPVMKAVGVASEADLPALLEYGRVADQLLVDAKAPKGAALPGGNGLAFDWRLIAGRRWPCPWMLAGGLTPETVGRAVAMTGARQVDVSSGVESAPGVKDPERIAAFVKAALAAGAKARCRASRQGARRGCAGRGFGWRCDGLRCFTAGDAGRQRCGFRSVMRQSTATRRRSRWRRTGCG</sequence>
<keyword evidence="12" id="KW-1185">Reference proteome</keyword>
<evidence type="ECO:0000256" key="8">
    <source>
        <dbReference type="ARBA" id="ARBA00023235"/>
    </source>
</evidence>
<dbReference type="HAMAP" id="MF_00135">
    <property type="entry name" value="PRAI"/>
    <property type="match status" value="1"/>
</dbReference>
<dbReference type="InterPro" id="IPR044643">
    <property type="entry name" value="TrpF_fam"/>
</dbReference>
<feature type="domain" description="N-(5'phosphoribosyl) anthranilate isomerase (PRAI)" evidence="10">
    <location>
        <begin position="6"/>
        <end position="209"/>
    </location>
</feature>
<dbReference type="Pfam" id="PF00697">
    <property type="entry name" value="PRAI"/>
    <property type="match status" value="1"/>
</dbReference>
<accession>A0A1P8V0F6</accession>
<dbReference type="Gene3D" id="3.20.20.70">
    <property type="entry name" value="Aldolase class I"/>
    <property type="match status" value="1"/>
</dbReference>
<dbReference type="STRING" id="1250539.Ga0080574_TMP4774"/>
<protein>
    <recommendedName>
        <fullName evidence="4 9">N-(5'-phosphoribosyl)anthranilate isomerase</fullName>
        <shortName evidence="9">PRAI</shortName>
        <ecNumber evidence="3 9">5.3.1.24</ecNumber>
    </recommendedName>
</protein>
<evidence type="ECO:0000256" key="3">
    <source>
        <dbReference type="ARBA" id="ARBA00012572"/>
    </source>
</evidence>
<evidence type="ECO:0000256" key="2">
    <source>
        <dbReference type="ARBA" id="ARBA00004664"/>
    </source>
</evidence>
<dbReference type="AlphaFoldDB" id="A0A1P8V0F6"/>
<dbReference type="NCBIfam" id="NF002295">
    <property type="entry name" value="PRK01222.1-1"/>
    <property type="match status" value="1"/>
</dbReference>
<keyword evidence="7 9" id="KW-0057">Aromatic amino acid biosynthesis</keyword>
<evidence type="ECO:0000313" key="11">
    <source>
        <dbReference type="EMBL" id="APZ55108.1"/>
    </source>
</evidence>
<comment type="pathway">
    <text evidence="2 9">Amino-acid biosynthesis; L-tryptophan biosynthesis; L-tryptophan from chorismate: step 3/5.</text>
</comment>
<evidence type="ECO:0000256" key="1">
    <source>
        <dbReference type="ARBA" id="ARBA00001164"/>
    </source>
</evidence>
<evidence type="ECO:0000259" key="10">
    <source>
        <dbReference type="Pfam" id="PF00697"/>
    </source>
</evidence>
<evidence type="ECO:0000256" key="9">
    <source>
        <dbReference type="HAMAP-Rule" id="MF_00135"/>
    </source>
</evidence>
<name>A0A1P8V0F6_9RHOB</name>
<dbReference type="PANTHER" id="PTHR42894">
    <property type="entry name" value="N-(5'-PHOSPHORIBOSYL)ANTHRANILATE ISOMERASE"/>
    <property type="match status" value="1"/>
</dbReference>
<evidence type="ECO:0000256" key="4">
    <source>
        <dbReference type="ARBA" id="ARBA00022272"/>
    </source>
</evidence>
<dbReference type="CDD" id="cd00405">
    <property type="entry name" value="PRAI"/>
    <property type="match status" value="1"/>
</dbReference>
<dbReference type="EC" id="5.3.1.24" evidence="3 9"/>
<dbReference type="InterPro" id="IPR013785">
    <property type="entry name" value="Aldolase_TIM"/>
</dbReference>
<gene>
    <name evidence="9" type="primary">trpF</name>
    <name evidence="11" type="ORF">Ga0080574_TMP4774</name>
</gene>
<comment type="similarity">
    <text evidence="9">Belongs to the TrpF family.</text>
</comment>
<evidence type="ECO:0000313" key="12">
    <source>
        <dbReference type="Proteomes" id="UP000187059"/>
    </source>
</evidence>
<dbReference type="SUPFAM" id="SSF51366">
    <property type="entry name" value="Ribulose-phoshate binding barrel"/>
    <property type="match status" value="1"/>
</dbReference>
<keyword evidence="5 9" id="KW-0028">Amino-acid biosynthesis</keyword>
<evidence type="ECO:0000256" key="7">
    <source>
        <dbReference type="ARBA" id="ARBA00023141"/>
    </source>
</evidence>
<evidence type="ECO:0000256" key="5">
    <source>
        <dbReference type="ARBA" id="ARBA00022605"/>
    </source>
</evidence>
<dbReference type="KEGG" id="paby:Ga0080574_TMP4774"/>
<comment type="catalytic activity">
    <reaction evidence="1 9">
        <text>N-(5-phospho-beta-D-ribosyl)anthranilate = 1-(2-carboxyphenylamino)-1-deoxy-D-ribulose 5-phosphate</text>
        <dbReference type="Rhea" id="RHEA:21540"/>
        <dbReference type="ChEBI" id="CHEBI:18277"/>
        <dbReference type="ChEBI" id="CHEBI:58613"/>
        <dbReference type="EC" id="5.3.1.24"/>
    </reaction>
</comment>
<dbReference type="InterPro" id="IPR011060">
    <property type="entry name" value="RibuloseP-bd_barrel"/>
</dbReference>
<reference evidence="11 12" key="1">
    <citation type="submission" date="2016-04" db="EMBL/GenBank/DDBJ databases">
        <title>Deep-sea bacteria in the southern Pacific.</title>
        <authorList>
            <person name="Tang K."/>
        </authorList>
    </citation>
    <scope>NUCLEOTIDE SEQUENCE [LARGE SCALE GENOMIC DNA]</scope>
    <source>
        <strain evidence="11 12">JLT2014</strain>
    </source>
</reference>
<dbReference type="EMBL" id="CP015093">
    <property type="protein sequence ID" value="APZ55108.1"/>
    <property type="molecule type" value="Genomic_DNA"/>
</dbReference>
<dbReference type="PANTHER" id="PTHR42894:SF1">
    <property type="entry name" value="N-(5'-PHOSPHORIBOSYL)ANTHRANILATE ISOMERASE"/>
    <property type="match status" value="1"/>
</dbReference>
<keyword evidence="6 9" id="KW-0822">Tryptophan biosynthesis</keyword>
<dbReference type="GO" id="GO:0000162">
    <property type="term" value="P:L-tryptophan biosynthetic process"/>
    <property type="evidence" value="ECO:0007669"/>
    <property type="project" value="UniProtKB-UniRule"/>
</dbReference>
<evidence type="ECO:0000256" key="6">
    <source>
        <dbReference type="ARBA" id="ARBA00022822"/>
    </source>
</evidence>
<organism evidence="11 12">
    <name type="scientific">Salipiger abyssi</name>
    <dbReference type="NCBI Taxonomy" id="1250539"/>
    <lineage>
        <taxon>Bacteria</taxon>
        <taxon>Pseudomonadati</taxon>
        <taxon>Pseudomonadota</taxon>
        <taxon>Alphaproteobacteria</taxon>
        <taxon>Rhodobacterales</taxon>
        <taxon>Roseobacteraceae</taxon>
        <taxon>Salipiger</taxon>
    </lineage>
</organism>
<dbReference type="Proteomes" id="UP000187059">
    <property type="component" value="Chromosome"/>
</dbReference>